<sequence>METNSAAMIFCFRVGQCGALKLLVASCVVMRFHSPPLSKVTYRYYGTIYHKAKLLENTVAYAKNLVEGDQDDEEAGIDVHTGEGLDRRSIMFSRGRSYSISPSPTSKYPADTGVETFSVIFAGESSTDIGRGRSGTTVTPPRSIKGLSKSASVTNFAKLLGESRRPNEEDDIDGKHSSAPASPKVHIPNVEKEKEKRRILWFLGPKKKKDDLASKLDALRMSSPFVPKLSKRATENEVLRKPRMTSSAPNMSSSKSLSKRSVNSSKFGISLDQVLLKEMKQPDDIPFVRIQRRRVCTGDAALQVVQQCGKWLREYGLKEEGLFRVSPDVSELELLKRQLDMGTTLDSYPTGNVSSVAAVLKKAGICRFKIQTDVAQYLRELPDPVIPGPSAQEFITLRDDMYDRTFSDDIRAKCLLIVKDMPTSNARLLLYILSLLWDVSECSDHNRMNVENLSTIFAPIFFRSGKLMGSGQLLQDNSAAMIITEHLINDVFMVTMECTPVAMSMKGIVTLVMDVSHREGD</sequence>
<dbReference type="OrthoDB" id="79452at2759"/>
<accession>A0A2P6NDA5</accession>
<protein>
    <submittedName>
        <fullName evidence="3">Rho GTPase-activating protein 24-like</fullName>
    </submittedName>
</protein>
<dbReference type="GO" id="GO:0005096">
    <property type="term" value="F:GTPase activator activity"/>
    <property type="evidence" value="ECO:0007669"/>
    <property type="project" value="TreeGrafter"/>
</dbReference>
<dbReference type="Pfam" id="PF00620">
    <property type="entry name" value="RhoGAP"/>
    <property type="match status" value="1"/>
</dbReference>
<dbReference type="CDD" id="cd00159">
    <property type="entry name" value="RhoGAP"/>
    <property type="match status" value="1"/>
</dbReference>
<keyword evidence="4" id="KW-1185">Reference proteome</keyword>
<name>A0A2P6NDA5_9EUKA</name>
<dbReference type="SMART" id="SM00324">
    <property type="entry name" value="RhoGAP"/>
    <property type="match status" value="1"/>
</dbReference>
<evidence type="ECO:0000259" key="2">
    <source>
        <dbReference type="PROSITE" id="PS50238"/>
    </source>
</evidence>
<comment type="caution">
    <text evidence="3">The sequence shown here is derived from an EMBL/GenBank/DDBJ whole genome shotgun (WGS) entry which is preliminary data.</text>
</comment>
<dbReference type="SUPFAM" id="SSF48350">
    <property type="entry name" value="GTPase activation domain, GAP"/>
    <property type="match status" value="1"/>
</dbReference>
<reference evidence="3 4" key="1">
    <citation type="journal article" date="2018" name="Genome Biol. Evol.">
        <title>Multiple Roots of Fruiting Body Formation in Amoebozoa.</title>
        <authorList>
            <person name="Hillmann F."/>
            <person name="Forbes G."/>
            <person name="Novohradska S."/>
            <person name="Ferling I."/>
            <person name="Riege K."/>
            <person name="Groth M."/>
            <person name="Westermann M."/>
            <person name="Marz M."/>
            <person name="Spaller T."/>
            <person name="Winckler T."/>
            <person name="Schaap P."/>
            <person name="Glockner G."/>
        </authorList>
    </citation>
    <scope>NUCLEOTIDE SEQUENCE [LARGE SCALE GENOMIC DNA]</scope>
    <source>
        <strain evidence="3 4">Jena</strain>
    </source>
</reference>
<dbReference type="InterPro" id="IPR000198">
    <property type="entry name" value="RhoGAP_dom"/>
</dbReference>
<dbReference type="GO" id="GO:0005737">
    <property type="term" value="C:cytoplasm"/>
    <property type="evidence" value="ECO:0007669"/>
    <property type="project" value="TreeGrafter"/>
</dbReference>
<dbReference type="InParanoid" id="A0A2P6NDA5"/>
<gene>
    <name evidence="3" type="ORF">PROFUN_10518</name>
</gene>
<organism evidence="3 4">
    <name type="scientific">Planoprotostelium fungivorum</name>
    <dbReference type="NCBI Taxonomy" id="1890364"/>
    <lineage>
        <taxon>Eukaryota</taxon>
        <taxon>Amoebozoa</taxon>
        <taxon>Evosea</taxon>
        <taxon>Variosea</taxon>
        <taxon>Cavosteliida</taxon>
        <taxon>Cavosteliaceae</taxon>
        <taxon>Planoprotostelium</taxon>
    </lineage>
</organism>
<dbReference type="Proteomes" id="UP000241769">
    <property type="component" value="Unassembled WGS sequence"/>
</dbReference>
<dbReference type="AlphaFoldDB" id="A0A2P6NDA5"/>
<dbReference type="EMBL" id="MDYQ01000113">
    <property type="protein sequence ID" value="PRP81946.1"/>
    <property type="molecule type" value="Genomic_DNA"/>
</dbReference>
<evidence type="ECO:0000313" key="4">
    <source>
        <dbReference type="Proteomes" id="UP000241769"/>
    </source>
</evidence>
<dbReference type="GO" id="GO:0007264">
    <property type="term" value="P:small GTPase-mediated signal transduction"/>
    <property type="evidence" value="ECO:0007669"/>
    <property type="project" value="TreeGrafter"/>
</dbReference>
<dbReference type="PANTHER" id="PTHR45808">
    <property type="entry name" value="RHO GTPASE-ACTIVATING PROTEIN 68F"/>
    <property type="match status" value="1"/>
</dbReference>
<dbReference type="Gene3D" id="1.10.555.10">
    <property type="entry name" value="Rho GTPase activation protein"/>
    <property type="match status" value="1"/>
</dbReference>
<dbReference type="PROSITE" id="PS50238">
    <property type="entry name" value="RHOGAP"/>
    <property type="match status" value="1"/>
</dbReference>
<proteinExistence type="predicted"/>
<evidence type="ECO:0000256" key="1">
    <source>
        <dbReference type="SAM" id="MobiDB-lite"/>
    </source>
</evidence>
<evidence type="ECO:0000313" key="3">
    <source>
        <dbReference type="EMBL" id="PRP81946.1"/>
    </source>
</evidence>
<dbReference type="InterPro" id="IPR008936">
    <property type="entry name" value="Rho_GTPase_activation_prot"/>
</dbReference>
<feature type="region of interest" description="Disordered" evidence="1">
    <location>
        <begin position="159"/>
        <end position="184"/>
    </location>
</feature>
<dbReference type="PANTHER" id="PTHR45808:SF2">
    <property type="entry name" value="RHO GTPASE-ACTIVATING PROTEIN 68F"/>
    <property type="match status" value="1"/>
</dbReference>
<feature type="domain" description="Rho-GAP" evidence="2">
    <location>
        <begin position="285"/>
        <end position="495"/>
    </location>
</feature>